<keyword evidence="8" id="KW-0378">Hydrolase</keyword>
<evidence type="ECO:0000256" key="5">
    <source>
        <dbReference type="ARBA" id="ARBA00032572"/>
    </source>
</evidence>
<comment type="similarity">
    <text evidence="2">Belongs to the mycobacterial A85 antigen family.</text>
</comment>
<dbReference type="InterPro" id="IPR006311">
    <property type="entry name" value="TAT_signal"/>
</dbReference>
<dbReference type="GO" id="GO:0004144">
    <property type="term" value="F:diacylglycerol O-acyltransferase activity"/>
    <property type="evidence" value="ECO:0007669"/>
    <property type="project" value="UniProtKB-EC"/>
</dbReference>
<feature type="chain" id="PRO_5020579172" description="Acyl-CoA:diacylglycerol acyltransferase" evidence="7">
    <location>
        <begin position="28"/>
        <end position="251"/>
    </location>
</feature>
<evidence type="ECO:0000313" key="9">
    <source>
        <dbReference type="Proteomes" id="UP000293638"/>
    </source>
</evidence>
<evidence type="ECO:0000256" key="6">
    <source>
        <dbReference type="ARBA" id="ARBA00048109"/>
    </source>
</evidence>
<comment type="caution">
    <text evidence="8">The sequence shown here is derived from an EMBL/GenBank/DDBJ whole genome shotgun (WGS) entry which is preliminary data.</text>
</comment>
<evidence type="ECO:0000256" key="3">
    <source>
        <dbReference type="ARBA" id="ARBA00012820"/>
    </source>
</evidence>
<dbReference type="OrthoDB" id="3210113at2"/>
<feature type="signal peptide" evidence="7">
    <location>
        <begin position="1"/>
        <end position="27"/>
    </location>
</feature>
<dbReference type="Gene3D" id="3.40.50.1820">
    <property type="entry name" value="alpha/beta hydrolase"/>
    <property type="match status" value="1"/>
</dbReference>
<organism evidence="8 9">
    <name type="scientific">Motilibacter rhizosphaerae</name>
    <dbReference type="NCBI Taxonomy" id="598652"/>
    <lineage>
        <taxon>Bacteria</taxon>
        <taxon>Bacillati</taxon>
        <taxon>Actinomycetota</taxon>
        <taxon>Actinomycetes</taxon>
        <taxon>Motilibacterales</taxon>
        <taxon>Motilibacteraceae</taxon>
        <taxon>Motilibacter</taxon>
    </lineage>
</organism>
<dbReference type="InterPro" id="IPR000801">
    <property type="entry name" value="Esterase-like"/>
</dbReference>
<keyword evidence="7" id="KW-0732">Signal</keyword>
<dbReference type="PROSITE" id="PS51257">
    <property type="entry name" value="PROKAR_LIPOPROTEIN"/>
    <property type="match status" value="1"/>
</dbReference>
<dbReference type="EC" id="2.3.1.122" evidence="3"/>
<evidence type="ECO:0000313" key="8">
    <source>
        <dbReference type="EMBL" id="RZS87543.1"/>
    </source>
</evidence>
<dbReference type="Proteomes" id="UP000293638">
    <property type="component" value="Unassembled WGS sequence"/>
</dbReference>
<proteinExistence type="inferred from homology"/>
<name>A0A4Q7NQN7_9ACTN</name>
<comment type="catalytic activity">
    <reaction evidence="6">
        <text>an acyl-CoA + a 1,2-diacyl-sn-glycerol = a triacyl-sn-glycerol + CoA</text>
        <dbReference type="Rhea" id="RHEA:10868"/>
        <dbReference type="ChEBI" id="CHEBI:17815"/>
        <dbReference type="ChEBI" id="CHEBI:57287"/>
        <dbReference type="ChEBI" id="CHEBI:58342"/>
        <dbReference type="ChEBI" id="CHEBI:64615"/>
        <dbReference type="EC" id="2.3.1.20"/>
    </reaction>
</comment>
<dbReference type="GO" id="GO:0050348">
    <property type="term" value="F:trehalose O-mycolyltransferase activity"/>
    <property type="evidence" value="ECO:0007669"/>
    <property type="project" value="UniProtKB-EC"/>
</dbReference>
<dbReference type="InterPro" id="IPR029058">
    <property type="entry name" value="AB_hydrolase_fold"/>
</dbReference>
<dbReference type="EMBL" id="SGXD01000003">
    <property type="protein sequence ID" value="RZS87543.1"/>
    <property type="molecule type" value="Genomic_DNA"/>
</dbReference>
<protein>
    <recommendedName>
        <fullName evidence="5">Acyl-CoA:diacylglycerol acyltransferase</fullName>
        <ecNumber evidence="3">2.3.1.122</ecNumber>
        <ecNumber evidence="4">2.3.1.20</ecNumber>
    </recommendedName>
</protein>
<evidence type="ECO:0000256" key="4">
    <source>
        <dbReference type="ARBA" id="ARBA00013244"/>
    </source>
</evidence>
<evidence type="ECO:0000256" key="7">
    <source>
        <dbReference type="SAM" id="SignalP"/>
    </source>
</evidence>
<reference evidence="8 9" key="1">
    <citation type="submission" date="2019-02" db="EMBL/GenBank/DDBJ databases">
        <title>Genomic Encyclopedia of Type Strains, Phase IV (KMG-IV): sequencing the most valuable type-strain genomes for metagenomic binning, comparative biology and taxonomic classification.</title>
        <authorList>
            <person name="Goeker M."/>
        </authorList>
    </citation>
    <scope>NUCLEOTIDE SEQUENCE [LARGE SCALE GENOMIC DNA]</scope>
    <source>
        <strain evidence="8 9">DSM 45622</strain>
    </source>
</reference>
<accession>A0A4Q7NQN7</accession>
<dbReference type="AlphaFoldDB" id="A0A4Q7NQN7"/>
<sequence length="251" mass="26181">MLPRRTLLRAAAAAPLTAVLGCGHAEAAGPVLRTTRHSAARGRTVDLVVVRPAGPRTPLPVVLALHGRGASPRTFLDLGLQRAVDATGTYAVAAVSGGDAYWHRRGDDDPQAMLEHEVPGWLAELGLGPVRGALGISMGGFGALLWARRTAHPVAVLSPALFLDWGQARARHAFSSQADWEAAEPLRHLPALHGHGLGVWCGAQDPFAPAARRLAHGTHAAVASFGPGAHDAAFWGAELPTAARFLASRVA</sequence>
<dbReference type="RefSeq" id="WP_130493649.1">
    <property type="nucleotide sequence ID" value="NZ_SGXD01000003.1"/>
</dbReference>
<keyword evidence="9" id="KW-1185">Reference proteome</keyword>
<dbReference type="Pfam" id="PF00756">
    <property type="entry name" value="Esterase"/>
    <property type="match status" value="1"/>
</dbReference>
<comment type="catalytic activity">
    <reaction evidence="1">
        <text>2 alpha,alpha'-trehalose 6-mycolate = alpha,alpha'-trehalose 6,6'-bismycolate + alpha,alpha-trehalose</text>
        <dbReference type="Rhea" id="RHEA:23472"/>
        <dbReference type="ChEBI" id="CHEBI:16551"/>
        <dbReference type="ChEBI" id="CHEBI:18195"/>
        <dbReference type="ChEBI" id="CHEBI:18234"/>
        <dbReference type="EC" id="2.3.1.122"/>
    </reaction>
</comment>
<dbReference type="EC" id="2.3.1.20" evidence="4"/>
<evidence type="ECO:0000256" key="1">
    <source>
        <dbReference type="ARBA" id="ARBA00000697"/>
    </source>
</evidence>
<dbReference type="SUPFAM" id="SSF53474">
    <property type="entry name" value="alpha/beta-Hydrolases"/>
    <property type="match status" value="1"/>
</dbReference>
<dbReference type="GO" id="GO:0016787">
    <property type="term" value="F:hydrolase activity"/>
    <property type="evidence" value="ECO:0007669"/>
    <property type="project" value="UniProtKB-KW"/>
</dbReference>
<dbReference type="PROSITE" id="PS51318">
    <property type="entry name" value="TAT"/>
    <property type="match status" value="1"/>
</dbReference>
<evidence type="ECO:0000256" key="2">
    <source>
        <dbReference type="ARBA" id="ARBA00005874"/>
    </source>
</evidence>
<gene>
    <name evidence="8" type="ORF">EV189_2974</name>
</gene>